<proteinExistence type="inferred from homology"/>
<evidence type="ECO:0000313" key="7">
    <source>
        <dbReference type="EMBL" id="OEG09556.1"/>
    </source>
</evidence>
<name>A0A1E5GA13_9ENTE</name>
<reference evidence="8" key="1">
    <citation type="submission" date="2016-09" db="EMBL/GenBank/DDBJ databases">
        <authorList>
            <person name="Gulvik C.A."/>
        </authorList>
    </citation>
    <scope>NUCLEOTIDE SEQUENCE [LARGE SCALE GENOMIC DNA]</scope>
    <source>
        <strain evidence="8">DSM 23328</strain>
    </source>
</reference>
<keyword evidence="4" id="KW-0456">Lyase</keyword>
<dbReference type="Gene3D" id="3.90.1150.10">
    <property type="entry name" value="Aspartate Aminotransferase, domain 1"/>
    <property type="match status" value="1"/>
</dbReference>
<dbReference type="InterPro" id="IPR004839">
    <property type="entry name" value="Aminotransferase_I/II_large"/>
</dbReference>
<dbReference type="EMBL" id="MIJZ01000016">
    <property type="protein sequence ID" value="OEG09556.1"/>
    <property type="molecule type" value="Genomic_DNA"/>
</dbReference>
<keyword evidence="8" id="KW-1185">Reference proteome</keyword>
<dbReference type="STRING" id="903984.BCR21_14505"/>
<comment type="cofactor">
    <cofactor evidence="1">
        <name>pyridoxal 5'-phosphate</name>
        <dbReference type="ChEBI" id="CHEBI:597326"/>
    </cofactor>
</comment>
<evidence type="ECO:0000259" key="6">
    <source>
        <dbReference type="Pfam" id="PF00155"/>
    </source>
</evidence>
<dbReference type="RefSeq" id="WP_069647234.1">
    <property type="nucleotide sequence ID" value="NZ_MIJZ01000016.1"/>
</dbReference>
<evidence type="ECO:0000256" key="4">
    <source>
        <dbReference type="ARBA" id="ARBA00023239"/>
    </source>
</evidence>
<organism evidence="7 8">
    <name type="scientific">Enterococcus ureasiticus</name>
    <dbReference type="NCBI Taxonomy" id="903984"/>
    <lineage>
        <taxon>Bacteria</taxon>
        <taxon>Bacillati</taxon>
        <taxon>Bacillota</taxon>
        <taxon>Bacilli</taxon>
        <taxon>Lactobacillales</taxon>
        <taxon>Enterococcaceae</taxon>
        <taxon>Enterococcus</taxon>
    </lineage>
</organism>
<accession>A0A1E5GA13</accession>
<sequence length="394" mass="45651">MTNFNKQYSRYGTYSTQWDYVQDRFGEEGLLPFSISDMDFQIPSGTRMVLAESIKKGFFGYTRWNHLDYKRSISNWFSNQFDCFVEPEWCIYSPSVIYSLSLCLQLLTDERDKILSLTPCYDAFFNCISQNQRQLLPFSLENYLGKFTIDFNRLEQVIVEEKPKAFLLCNPHNPTGRVFTKEELEKIIDLCNSYHLAIISDEIHMDVRRPEQKHLPLVLFKEKIKTSYALLSSPSKTFNTPGLGGSYVILPDEALREQFLSLLKGRDGVSSISYPALLATMDCYNNQEKWVKELNKVIDENFDCLKEMLSLESCIQFEIPEATYLGWLNLQEATFTMDELQKVLVQQEKVAIMKGITYGVEGANYLRFNLGCPKEKVIEGAQRLIRAIHSLNKK</sequence>
<dbReference type="InterPro" id="IPR015422">
    <property type="entry name" value="PyrdxlP-dep_Trfase_small"/>
</dbReference>
<dbReference type="EC" id="4.4.1.13" evidence="2"/>
<dbReference type="OrthoDB" id="9802872at2"/>
<keyword evidence="3" id="KW-0663">Pyridoxal phosphate</keyword>
<dbReference type="InterPro" id="IPR051798">
    <property type="entry name" value="Class-II_PLP-Dep_Aminotrans"/>
</dbReference>
<evidence type="ECO:0000256" key="3">
    <source>
        <dbReference type="ARBA" id="ARBA00022898"/>
    </source>
</evidence>
<dbReference type="GO" id="GO:0047804">
    <property type="term" value="F:cysteine-S-conjugate beta-lyase activity"/>
    <property type="evidence" value="ECO:0007669"/>
    <property type="project" value="UniProtKB-EC"/>
</dbReference>
<dbReference type="Gene3D" id="3.40.640.10">
    <property type="entry name" value="Type I PLP-dependent aspartate aminotransferase-like (Major domain)"/>
    <property type="match status" value="1"/>
</dbReference>
<dbReference type="GO" id="GO:0030170">
    <property type="term" value="F:pyridoxal phosphate binding"/>
    <property type="evidence" value="ECO:0007669"/>
    <property type="project" value="InterPro"/>
</dbReference>
<protein>
    <recommendedName>
        <fullName evidence="2">cysteine-S-conjugate beta-lyase</fullName>
        <ecNumber evidence="2">4.4.1.13</ecNumber>
    </recommendedName>
</protein>
<evidence type="ECO:0000256" key="1">
    <source>
        <dbReference type="ARBA" id="ARBA00001933"/>
    </source>
</evidence>
<gene>
    <name evidence="7" type="ORF">BCR21_14505</name>
</gene>
<dbReference type="InterPro" id="IPR015424">
    <property type="entry name" value="PyrdxlP-dep_Trfase"/>
</dbReference>
<feature type="domain" description="Aminotransferase class I/classII large" evidence="6">
    <location>
        <begin position="33"/>
        <end position="384"/>
    </location>
</feature>
<dbReference type="PANTHER" id="PTHR43525:SF1">
    <property type="entry name" value="PROTEIN MALY"/>
    <property type="match status" value="1"/>
</dbReference>
<dbReference type="Proteomes" id="UP000094068">
    <property type="component" value="Unassembled WGS sequence"/>
</dbReference>
<comment type="similarity">
    <text evidence="5">Belongs to the class-II pyridoxal-phosphate-dependent aminotransferase family. MalY/PatB cystathionine beta-lyase subfamily.</text>
</comment>
<evidence type="ECO:0000256" key="2">
    <source>
        <dbReference type="ARBA" id="ARBA00012224"/>
    </source>
</evidence>
<dbReference type="Pfam" id="PF00155">
    <property type="entry name" value="Aminotran_1_2"/>
    <property type="match status" value="1"/>
</dbReference>
<dbReference type="CDD" id="cd00609">
    <property type="entry name" value="AAT_like"/>
    <property type="match status" value="1"/>
</dbReference>
<dbReference type="SUPFAM" id="SSF53383">
    <property type="entry name" value="PLP-dependent transferases"/>
    <property type="match status" value="1"/>
</dbReference>
<comment type="caution">
    <text evidence="7">The sequence shown here is derived from an EMBL/GenBank/DDBJ whole genome shotgun (WGS) entry which is preliminary data.</text>
</comment>
<evidence type="ECO:0000313" key="8">
    <source>
        <dbReference type="Proteomes" id="UP000094068"/>
    </source>
</evidence>
<dbReference type="AlphaFoldDB" id="A0A1E5GA13"/>
<evidence type="ECO:0000256" key="5">
    <source>
        <dbReference type="ARBA" id="ARBA00037974"/>
    </source>
</evidence>
<dbReference type="InterPro" id="IPR015421">
    <property type="entry name" value="PyrdxlP-dep_Trfase_major"/>
</dbReference>
<dbReference type="PANTHER" id="PTHR43525">
    <property type="entry name" value="PROTEIN MALY"/>
    <property type="match status" value="1"/>
</dbReference>